<comment type="caution">
    <text evidence="3">The sequence shown here is derived from an EMBL/GenBank/DDBJ whole genome shotgun (WGS) entry which is preliminary data.</text>
</comment>
<dbReference type="AlphaFoldDB" id="A0AAW1YQ17"/>
<reference evidence="3 4" key="1">
    <citation type="journal article" date="2023" name="G3 (Bethesda)">
        <title>A chromosome-length genome assembly and annotation of blackberry (Rubus argutus, cv. 'Hillquist').</title>
        <authorList>
            <person name="Bruna T."/>
            <person name="Aryal R."/>
            <person name="Dudchenko O."/>
            <person name="Sargent D.J."/>
            <person name="Mead D."/>
            <person name="Buti M."/>
            <person name="Cavallini A."/>
            <person name="Hytonen T."/>
            <person name="Andres J."/>
            <person name="Pham M."/>
            <person name="Weisz D."/>
            <person name="Mascagni F."/>
            <person name="Usai G."/>
            <person name="Natali L."/>
            <person name="Bassil N."/>
            <person name="Fernandez G.E."/>
            <person name="Lomsadze A."/>
            <person name="Armour M."/>
            <person name="Olukolu B."/>
            <person name="Poorten T."/>
            <person name="Britton C."/>
            <person name="Davik J."/>
            <person name="Ashrafi H."/>
            <person name="Aiden E.L."/>
            <person name="Borodovsky M."/>
            <person name="Worthington M."/>
        </authorList>
    </citation>
    <scope>NUCLEOTIDE SEQUENCE [LARGE SCALE GENOMIC DNA]</scope>
    <source>
        <strain evidence="3">PI 553951</strain>
    </source>
</reference>
<keyword evidence="1" id="KW-0175">Coiled coil</keyword>
<evidence type="ECO:0000313" key="4">
    <source>
        <dbReference type="Proteomes" id="UP001457282"/>
    </source>
</evidence>
<evidence type="ECO:0000256" key="2">
    <source>
        <dbReference type="SAM" id="MobiDB-lite"/>
    </source>
</evidence>
<keyword evidence="4" id="KW-1185">Reference proteome</keyword>
<feature type="compositionally biased region" description="Basic and acidic residues" evidence="2">
    <location>
        <begin position="259"/>
        <end position="270"/>
    </location>
</feature>
<protein>
    <submittedName>
        <fullName evidence="3">Uncharacterized protein</fullName>
    </submittedName>
</protein>
<feature type="region of interest" description="Disordered" evidence="2">
    <location>
        <begin position="230"/>
        <end position="281"/>
    </location>
</feature>
<sequence>MLNPSILVIVVRLRVMIPSFVELRLIEDDEFPSYPPPGYVTLYPAMFRIGIRVPFKPPVHDWISELRVAPAQINPNGYRVILSFIVLWREKFNCDPPLDILRHSLILMRNSSSVNEPIKGFFRISSQRQCSLIGFPSWKLLRLQSLTGVVKEQFDTLLALPIEEHHSKSILTEEKLEIFGIATPARNMTLDKNDPILRARILQQRQAIRGPMAPKFLVLGIEATRLPDYSSPRERFRRSRKDSPPSPRKASSNSSYVDDFEKVSGKKKMSEGNQNDRIPLRKRLKADDNHEDFMADARKGSGQVKLKSRAEFLLVKHGQLEVPEFLSDYIEDILGFVDLKAHGNFAEGELEGDLDALVKGVKRSMMLKHIVINIMAERIKELDFVVVVTEKELGALKDQLIVRKKDLVMERQNFAECRRKLEGKEDEISQLGNRIKELEKDLEARTKELQREGKKNKTLDIEVEELKAKVQTNRSSILREFQNSLVYKDVLGVNYSEGYTNMLNMCIDHFGAEEMEWAIHSEGDSISKEKGILSEHRSTSEASVVVQSSPEDELQVAQGSDLVIGVERIGALEDDFQEEAFMVADQVSILDGEGKAGKVTP</sequence>
<organism evidence="3 4">
    <name type="scientific">Rubus argutus</name>
    <name type="common">Southern blackberry</name>
    <dbReference type="NCBI Taxonomy" id="59490"/>
    <lineage>
        <taxon>Eukaryota</taxon>
        <taxon>Viridiplantae</taxon>
        <taxon>Streptophyta</taxon>
        <taxon>Embryophyta</taxon>
        <taxon>Tracheophyta</taxon>
        <taxon>Spermatophyta</taxon>
        <taxon>Magnoliopsida</taxon>
        <taxon>eudicotyledons</taxon>
        <taxon>Gunneridae</taxon>
        <taxon>Pentapetalae</taxon>
        <taxon>rosids</taxon>
        <taxon>fabids</taxon>
        <taxon>Rosales</taxon>
        <taxon>Rosaceae</taxon>
        <taxon>Rosoideae</taxon>
        <taxon>Rosoideae incertae sedis</taxon>
        <taxon>Rubus</taxon>
    </lineage>
</organism>
<accession>A0AAW1YQ17</accession>
<name>A0AAW1YQ17_RUBAR</name>
<feature type="coiled-coil region" evidence="1">
    <location>
        <begin position="414"/>
        <end position="469"/>
    </location>
</feature>
<evidence type="ECO:0000256" key="1">
    <source>
        <dbReference type="SAM" id="Coils"/>
    </source>
</evidence>
<dbReference type="Proteomes" id="UP001457282">
    <property type="component" value="Unassembled WGS sequence"/>
</dbReference>
<dbReference type="EMBL" id="JBEDUW010000001">
    <property type="protein sequence ID" value="KAK9950822.1"/>
    <property type="molecule type" value="Genomic_DNA"/>
</dbReference>
<gene>
    <name evidence="3" type="ORF">M0R45_006289</name>
</gene>
<evidence type="ECO:0000313" key="3">
    <source>
        <dbReference type="EMBL" id="KAK9950822.1"/>
    </source>
</evidence>
<proteinExistence type="predicted"/>